<dbReference type="OrthoDB" id="2505219at2759"/>
<dbReference type="Proteomes" id="UP000037035">
    <property type="component" value="Unassembled WGS sequence"/>
</dbReference>
<dbReference type="AlphaFoldDB" id="A0A0L6UP80"/>
<protein>
    <submittedName>
        <fullName evidence="1">Uncharacterized protein</fullName>
    </submittedName>
</protein>
<sequence length="110" mass="12950">MGRTSSIHGLRRAIRRQTRNMQTTFFAFFSRITRDPKLSIPPLLLDTLNKLESLYRTSNERQLEMNENLHTQINKQIKEIERLEADIKNRVGQIQSTADEWQQVLPSRPS</sequence>
<comment type="caution">
    <text evidence="1">The sequence shown here is derived from an EMBL/GenBank/DDBJ whole genome shotgun (WGS) entry which is preliminary data.</text>
</comment>
<keyword evidence="2" id="KW-1185">Reference proteome</keyword>
<dbReference type="EMBL" id="LAVV01009746">
    <property type="protein sequence ID" value="KNZ50062.1"/>
    <property type="molecule type" value="Genomic_DNA"/>
</dbReference>
<organism evidence="1 2">
    <name type="scientific">Puccinia sorghi</name>
    <dbReference type="NCBI Taxonomy" id="27349"/>
    <lineage>
        <taxon>Eukaryota</taxon>
        <taxon>Fungi</taxon>
        <taxon>Dikarya</taxon>
        <taxon>Basidiomycota</taxon>
        <taxon>Pucciniomycotina</taxon>
        <taxon>Pucciniomycetes</taxon>
        <taxon>Pucciniales</taxon>
        <taxon>Pucciniaceae</taxon>
        <taxon>Puccinia</taxon>
    </lineage>
</organism>
<accession>A0A0L6UP80</accession>
<gene>
    <name evidence="1" type="ORF">VP01_461g1</name>
</gene>
<proteinExistence type="predicted"/>
<name>A0A0L6UP80_9BASI</name>
<evidence type="ECO:0000313" key="2">
    <source>
        <dbReference type="Proteomes" id="UP000037035"/>
    </source>
</evidence>
<reference evidence="1 2" key="1">
    <citation type="submission" date="2015-08" db="EMBL/GenBank/DDBJ databases">
        <title>Next Generation Sequencing and Analysis of the Genome of Puccinia sorghi L Schw, the Causal Agent of Maize Common Rust.</title>
        <authorList>
            <person name="Rochi L."/>
            <person name="Burguener G."/>
            <person name="Darino M."/>
            <person name="Turjanski A."/>
            <person name="Kreff E."/>
            <person name="Dieguez M.J."/>
            <person name="Sacco F."/>
        </authorList>
    </citation>
    <scope>NUCLEOTIDE SEQUENCE [LARGE SCALE GENOMIC DNA]</scope>
    <source>
        <strain evidence="1 2">RO10H11247</strain>
    </source>
</reference>
<dbReference type="VEuPathDB" id="FungiDB:VP01_461g1"/>
<evidence type="ECO:0000313" key="1">
    <source>
        <dbReference type="EMBL" id="KNZ50062.1"/>
    </source>
</evidence>